<dbReference type="Proteomes" id="UP001285908">
    <property type="component" value="Unassembled WGS sequence"/>
</dbReference>
<evidence type="ECO:0000313" key="3">
    <source>
        <dbReference type="Proteomes" id="UP001285908"/>
    </source>
</evidence>
<proteinExistence type="predicted"/>
<dbReference type="AlphaFoldDB" id="A0AAJ0MSF8"/>
<dbReference type="RefSeq" id="XP_062694114.1">
    <property type="nucleotide sequence ID" value="XM_062831932.1"/>
</dbReference>
<evidence type="ECO:0000313" key="2">
    <source>
        <dbReference type="EMBL" id="KAK3494685.1"/>
    </source>
</evidence>
<keyword evidence="3" id="KW-1185">Reference proteome</keyword>
<accession>A0AAJ0MSF8</accession>
<organism evidence="2 3">
    <name type="scientific">Neurospora hispaniola</name>
    <dbReference type="NCBI Taxonomy" id="588809"/>
    <lineage>
        <taxon>Eukaryota</taxon>
        <taxon>Fungi</taxon>
        <taxon>Dikarya</taxon>
        <taxon>Ascomycota</taxon>
        <taxon>Pezizomycotina</taxon>
        <taxon>Sordariomycetes</taxon>
        <taxon>Sordariomycetidae</taxon>
        <taxon>Sordariales</taxon>
        <taxon>Sordariaceae</taxon>
        <taxon>Neurospora</taxon>
    </lineage>
</organism>
<dbReference type="GeneID" id="87869554"/>
<name>A0AAJ0MSF8_9PEZI</name>
<sequence>MVRRILKLRRIYVWVEAGPSELGATTPTSGGGNGAAADTPIEMGDGSTFPGPQPAGSQCAKALREPKEKEEKDYENGNYWNAPVGRRADSLRTKRTAHKPQNTHERTHVVEFNRGKRVGEG</sequence>
<evidence type="ECO:0000256" key="1">
    <source>
        <dbReference type="SAM" id="MobiDB-lite"/>
    </source>
</evidence>
<dbReference type="EMBL" id="JAULSX010000003">
    <property type="protein sequence ID" value="KAK3494685.1"/>
    <property type="molecule type" value="Genomic_DNA"/>
</dbReference>
<feature type="compositionally biased region" description="Basic and acidic residues" evidence="1">
    <location>
        <begin position="62"/>
        <end position="75"/>
    </location>
</feature>
<feature type="region of interest" description="Disordered" evidence="1">
    <location>
        <begin position="18"/>
        <end position="107"/>
    </location>
</feature>
<gene>
    <name evidence="2" type="ORF">B0T23DRAFT_115106</name>
</gene>
<protein>
    <submittedName>
        <fullName evidence="2">Uncharacterized protein</fullName>
    </submittedName>
</protein>
<comment type="caution">
    <text evidence="2">The sequence shown here is derived from an EMBL/GenBank/DDBJ whole genome shotgun (WGS) entry which is preliminary data.</text>
</comment>
<reference evidence="2 3" key="1">
    <citation type="journal article" date="2023" name="Mol. Phylogenet. Evol.">
        <title>Genome-scale phylogeny and comparative genomics of the fungal order Sordariales.</title>
        <authorList>
            <person name="Hensen N."/>
            <person name="Bonometti L."/>
            <person name="Westerberg I."/>
            <person name="Brannstrom I.O."/>
            <person name="Guillou S."/>
            <person name="Cros-Aarteil S."/>
            <person name="Calhoun S."/>
            <person name="Haridas S."/>
            <person name="Kuo A."/>
            <person name="Mondo S."/>
            <person name="Pangilinan J."/>
            <person name="Riley R."/>
            <person name="LaButti K."/>
            <person name="Andreopoulos B."/>
            <person name="Lipzen A."/>
            <person name="Chen C."/>
            <person name="Yan M."/>
            <person name="Daum C."/>
            <person name="Ng V."/>
            <person name="Clum A."/>
            <person name="Steindorff A."/>
            <person name="Ohm R.A."/>
            <person name="Martin F."/>
            <person name="Silar P."/>
            <person name="Natvig D.O."/>
            <person name="Lalanne C."/>
            <person name="Gautier V."/>
            <person name="Ament-Velasquez S.L."/>
            <person name="Kruys A."/>
            <person name="Hutchinson M.I."/>
            <person name="Powell A.J."/>
            <person name="Barry K."/>
            <person name="Miller A.N."/>
            <person name="Grigoriev I.V."/>
            <person name="Debuchy R."/>
            <person name="Gladieux P."/>
            <person name="Hiltunen Thoren M."/>
            <person name="Johannesson H."/>
        </authorList>
    </citation>
    <scope>NUCLEOTIDE SEQUENCE [LARGE SCALE GENOMIC DNA]</scope>
    <source>
        <strain evidence="2 3">FGSC 10403</strain>
    </source>
</reference>